<proteinExistence type="predicted"/>
<feature type="region of interest" description="Disordered" evidence="1">
    <location>
        <begin position="1"/>
        <end position="39"/>
    </location>
</feature>
<evidence type="ECO:0000256" key="2">
    <source>
        <dbReference type="SAM" id="Phobius"/>
    </source>
</evidence>
<keyword evidence="2" id="KW-0812">Transmembrane</keyword>
<protein>
    <submittedName>
        <fullName evidence="3">Uncharacterized protein</fullName>
    </submittedName>
</protein>
<dbReference type="RefSeq" id="WP_075127423.1">
    <property type="nucleotide sequence ID" value="NZ_MSIE01000039.1"/>
</dbReference>
<accession>A0A1Q8CML0</accession>
<feature type="transmembrane region" description="Helical" evidence="2">
    <location>
        <begin position="63"/>
        <end position="87"/>
    </location>
</feature>
<name>A0A1Q8CML0_9PSEU</name>
<feature type="compositionally biased region" description="Low complexity" evidence="1">
    <location>
        <begin position="13"/>
        <end position="35"/>
    </location>
</feature>
<keyword evidence="2" id="KW-1133">Transmembrane helix</keyword>
<organism evidence="3 4">
    <name type="scientific">Actinophytocola xanthii</name>
    <dbReference type="NCBI Taxonomy" id="1912961"/>
    <lineage>
        <taxon>Bacteria</taxon>
        <taxon>Bacillati</taxon>
        <taxon>Actinomycetota</taxon>
        <taxon>Actinomycetes</taxon>
        <taxon>Pseudonocardiales</taxon>
        <taxon>Pseudonocardiaceae</taxon>
    </lineage>
</organism>
<feature type="transmembrane region" description="Helical" evidence="2">
    <location>
        <begin position="99"/>
        <end position="117"/>
    </location>
</feature>
<comment type="caution">
    <text evidence="3">The sequence shown here is derived from an EMBL/GenBank/DDBJ whole genome shotgun (WGS) entry which is preliminary data.</text>
</comment>
<gene>
    <name evidence="3" type="ORF">BU204_21000</name>
</gene>
<dbReference type="STRING" id="1912961.BU204_21000"/>
<evidence type="ECO:0000313" key="3">
    <source>
        <dbReference type="EMBL" id="OLF15596.1"/>
    </source>
</evidence>
<reference evidence="3 4" key="1">
    <citation type="submission" date="2016-12" db="EMBL/GenBank/DDBJ databases">
        <title>The draft genome sequence of Actinophytocola sp. 11-183.</title>
        <authorList>
            <person name="Wang W."/>
            <person name="Yuan L."/>
        </authorList>
    </citation>
    <scope>NUCLEOTIDE SEQUENCE [LARGE SCALE GENOMIC DNA]</scope>
    <source>
        <strain evidence="3 4">11-183</strain>
    </source>
</reference>
<dbReference type="Proteomes" id="UP000185596">
    <property type="component" value="Unassembled WGS sequence"/>
</dbReference>
<keyword evidence="4" id="KW-1185">Reference proteome</keyword>
<dbReference type="EMBL" id="MSIE01000039">
    <property type="protein sequence ID" value="OLF15596.1"/>
    <property type="molecule type" value="Genomic_DNA"/>
</dbReference>
<evidence type="ECO:0000256" key="1">
    <source>
        <dbReference type="SAM" id="MobiDB-lite"/>
    </source>
</evidence>
<dbReference type="AlphaFoldDB" id="A0A1Q8CML0"/>
<keyword evidence="2" id="KW-0472">Membrane</keyword>
<evidence type="ECO:0000313" key="4">
    <source>
        <dbReference type="Proteomes" id="UP000185596"/>
    </source>
</evidence>
<sequence length="121" mass="12561">MPDDPPPEPPSADPAQPSWTQPPEQAPQPSQQADPFGAVWSMSPVADARAAGRAGRRRSDLRLGAGLVGGLLIFFPFGLIATILWGWWEGEANWGSGGWVNVLIGAAAGFAVGAVVASSQD</sequence>